<protein>
    <submittedName>
        <fullName evidence="1">Phosphatase</fullName>
    </submittedName>
</protein>
<dbReference type="InterPro" id="IPR036412">
    <property type="entry name" value="HAD-like_sf"/>
</dbReference>
<dbReference type="Pfam" id="PF08282">
    <property type="entry name" value="Hydrolase_3"/>
    <property type="match status" value="1"/>
</dbReference>
<dbReference type="Gene3D" id="3.30.1240.10">
    <property type="match status" value="1"/>
</dbReference>
<dbReference type="InterPro" id="IPR000150">
    <property type="entry name" value="Cof"/>
</dbReference>
<dbReference type="CDD" id="cd07516">
    <property type="entry name" value="HAD_Pase"/>
    <property type="match status" value="1"/>
</dbReference>
<organism evidence="1 2">
    <name type="scientific">Staphylococcus simulans UMC-CNS-990</name>
    <dbReference type="NCBI Taxonomy" id="1405498"/>
    <lineage>
        <taxon>Bacteria</taxon>
        <taxon>Bacillati</taxon>
        <taxon>Bacillota</taxon>
        <taxon>Bacilli</taxon>
        <taxon>Bacillales</taxon>
        <taxon>Staphylococcaceae</taxon>
        <taxon>Staphylococcus</taxon>
    </lineage>
</organism>
<accession>A0ABP2YU11</accession>
<dbReference type="InterPro" id="IPR006379">
    <property type="entry name" value="HAD-SF_hydro_IIB"/>
</dbReference>
<dbReference type="Proteomes" id="UP000017131">
    <property type="component" value="Unassembled WGS sequence"/>
</dbReference>
<evidence type="ECO:0000313" key="1">
    <source>
        <dbReference type="EMBL" id="ERS93015.1"/>
    </source>
</evidence>
<dbReference type="PROSITE" id="PS01228">
    <property type="entry name" value="COF_1"/>
    <property type="match status" value="1"/>
</dbReference>
<dbReference type="SUPFAM" id="SSF56784">
    <property type="entry name" value="HAD-like"/>
    <property type="match status" value="1"/>
</dbReference>
<dbReference type="EMBL" id="AXDY01000007">
    <property type="protein sequence ID" value="ERS93015.1"/>
    <property type="molecule type" value="Genomic_DNA"/>
</dbReference>
<dbReference type="RefSeq" id="WP_002481878.1">
    <property type="nucleotide sequence ID" value="NZ_AXDY01000007.1"/>
</dbReference>
<dbReference type="NCBIfam" id="TIGR00099">
    <property type="entry name" value="Cof-subfamily"/>
    <property type="match status" value="1"/>
</dbReference>
<gene>
    <name evidence="1" type="ORF">SSIM_08710</name>
</gene>
<keyword evidence="2" id="KW-1185">Reference proteome</keyword>
<dbReference type="GeneID" id="77332145"/>
<dbReference type="SFLD" id="SFLDS00003">
    <property type="entry name" value="Haloacid_Dehalogenase"/>
    <property type="match status" value="1"/>
</dbReference>
<evidence type="ECO:0000313" key="2">
    <source>
        <dbReference type="Proteomes" id="UP000017131"/>
    </source>
</evidence>
<comment type="caution">
    <text evidence="1">The sequence shown here is derived from an EMBL/GenBank/DDBJ whole genome shotgun (WGS) entry which is preliminary data.</text>
</comment>
<proteinExistence type="predicted"/>
<sequence>MEPYLICLDLDGTLLNDEKEISPYTFKVLQTLKEQGHHIMIATGRPFRASRPYYDQLGLNTPIVNFNGAYVHNPTDADFPVTHETLDPDLASSIIDALRNMQVKNIIAEVKDHVFIDTYDEHLFEGFSMGNPKIETGDIVSQLNESPTSILIEAEEHMIPRVKQMLSRFFAESIEHRRWGAPFPVIEIVKRGISKARGIDSVKDALGVDRNHIIAFGDEDNDTEMIKYAKHGVAMDNGLDELKHIAKETTYSNNQDGIGRYLNDFFSLNIPYQENANVHSC</sequence>
<dbReference type="PANTHER" id="PTHR10000:SF23">
    <property type="entry name" value="5-AMINO-6-(5-PHOSPHO-D-RIBITYLAMINO)URACIL PHOSPHATASE YITU"/>
    <property type="match status" value="1"/>
</dbReference>
<dbReference type="NCBIfam" id="TIGR01484">
    <property type="entry name" value="HAD-SF-IIB"/>
    <property type="match status" value="1"/>
</dbReference>
<dbReference type="PANTHER" id="PTHR10000">
    <property type="entry name" value="PHOSPHOSERINE PHOSPHATASE"/>
    <property type="match status" value="1"/>
</dbReference>
<dbReference type="Gene3D" id="3.40.50.1000">
    <property type="entry name" value="HAD superfamily/HAD-like"/>
    <property type="match status" value="1"/>
</dbReference>
<dbReference type="InterPro" id="IPR023214">
    <property type="entry name" value="HAD_sf"/>
</dbReference>
<reference evidence="1 2" key="1">
    <citation type="journal article" date="2013" name="Genome Announc.">
        <title>Draft Genome Sequence of Staphylococcus simulans UMC-CNS-990, Isolated from a Case of Chronic Bovine Mastitis.</title>
        <authorList>
            <person name="Calcutt M.J."/>
            <person name="Foecking M.F."/>
            <person name="Hsieh H.Y."/>
            <person name="Perry J."/>
            <person name="Stewart G.C."/>
            <person name="Middleton J.R."/>
        </authorList>
    </citation>
    <scope>NUCLEOTIDE SEQUENCE [LARGE SCALE GENOMIC DNA]</scope>
    <source>
        <strain evidence="1 2">UMC-CNS-990</strain>
    </source>
</reference>
<dbReference type="SFLD" id="SFLDG01140">
    <property type="entry name" value="C2.B:_Phosphomannomutase_and_P"/>
    <property type="match status" value="1"/>
</dbReference>
<name>A0ABP2YU11_STASI</name>